<evidence type="ECO:0000256" key="6">
    <source>
        <dbReference type="ARBA" id="ARBA00053594"/>
    </source>
</evidence>
<dbReference type="InterPro" id="IPR011012">
    <property type="entry name" value="Longin-like_dom_sf"/>
</dbReference>
<evidence type="ECO:0000256" key="7">
    <source>
        <dbReference type="ARBA" id="ARBA00062526"/>
    </source>
</evidence>
<evidence type="ECO:0000259" key="9">
    <source>
        <dbReference type="Pfam" id="PF01217"/>
    </source>
</evidence>
<dbReference type="PANTHER" id="PTHR11753">
    <property type="entry name" value="ADAPTOR COMPLEXES SMALL SUBUNIT FAMILY"/>
    <property type="match status" value="1"/>
</dbReference>
<name>A0A3Q3XPE9_MOLML</name>
<sequence>MIKFVLMVNRQGQTRLSRYYQAVELSRRAQLEADVVRCCLGRRKEQCSFVEYQDFRLVSRQYAALYIVVGVTHSENELAVYELVHNFVEVLDKYFSRVVSSIMFNLDRVHIILDEMIQNGHVVETNKSRILAPLTALDKMADS</sequence>
<reference evidence="10" key="1">
    <citation type="submission" date="2025-08" db="UniProtKB">
        <authorList>
            <consortium name="Ensembl"/>
        </authorList>
    </citation>
    <scope>IDENTIFICATION</scope>
</reference>
<dbReference type="Pfam" id="PF01217">
    <property type="entry name" value="Clat_adaptor_s"/>
    <property type="match status" value="1"/>
</dbReference>
<evidence type="ECO:0000256" key="5">
    <source>
        <dbReference type="ARBA" id="ARBA00023136"/>
    </source>
</evidence>
<dbReference type="GO" id="GO:0012505">
    <property type="term" value="C:endomembrane system"/>
    <property type="evidence" value="ECO:0007669"/>
    <property type="project" value="UniProtKB-SubCell"/>
</dbReference>
<keyword evidence="5 8" id="KW-0472">Membrane</keyword>
<dbReference type="SUPFAM" id="SSF64356">
    <property type="entry name" value="SNARE-like"/>
    <property type="match status" value="1"/>
</dbReference>
<comment type="similarity">
    <text evidence="2 8">Belongs to the adaptor complexes small subunit family.</text>
</comment>
<dbReference type="Proteomes" id="UP000261620">
    <property type="component" value="Unplaced"/>
</dbReference>
<dbReference type="GO" id="GO:0006886">
    <property type="term" value="P:intracellular protein transport"/>
    <property type="evidence" value="ECO:0007669"/>
    <property type="project" value="UniProtKB-UniRule"/>
</dbReference>
<keyword evidence="3 8" id="KW-0813">Transport</keyword>
<dbReference type="AlphaFoldDB" id="A0A3Q3XPE9"/>
<evidence type="ECO:0000313" key="11">
    <source>
        <dbReference type="Proteomes" id="UP000261620"/>
    </source>
</evidence>
<dbReference type="InterPro" id="IPR016635">
    <property type="entry name" value="AP_complex_ssu"/>
</dbReference>
<dbReference type="FunFam" id="3.30.450.60:FF:000010">
    <property type="entry name" value="AP complex subunit sigma"/>
    <property type="match status" value="1"/>
</dbReference>
<evidence type="ECO:0000256" key="8">
    <source>
        <dbReference type="PIRNR" id="PIRNR015588"/>
    </source>
</evidence>
<dbReference type="InterPro" id="IPR022775">
    <property type="entry name" value="AP_mu_sigma_su"/>
</dbReference>
<evidence type="ECO:0000256" key="2">
    <source>
        <dbReference type="ARBA" id="ARBA00006972"/>
    </source>
</evidence>
<comment type="subcellular location">
    <subcellularLocation>
        <location evidence="1">Endomembrane system</location>
        <topology evidence="1">Peripheral membrane protein</topology>
    </subcellularLocation>
</comment>
<dbReference type="Ensembl" id="ENSMMOT00000027186.1">
    <property type="protein sequence ID" value="ENSMMOP00000026731.1"/>
    <property type="gene ID" value="ENSMMOG00000020223.1"/>
</dbReference>
<dbReference type="PIRSF" id="PIRSF015588">
    <property type="entry name" value="AP_complex_sigma"/>
    <property type="match status" value="1"/>
</dbReference>
<keyword evidence="4 8" id="KW-0653">Protein transport</keyword>
<evidence type="ECO:0000256" key="1">
    <source>
        <dbReference type="ARBA" id="ARBA00004184"/>
    </source>
</evidence>
<dbReference type="STRING" id="94237.ENSMMOP00000026731"/>
<comment type="function">
    <text evidence="6">Component of the adaptor protein complex 4 (AP-4). Adaptor protein complexes are vesicle coat components involved both in vesicle formation and cargo selection. They control the vesicular transport of proteins in different trafficking pathways. AP-4 forms a non clathrin-associated coat on vesicles departing the trans-Golgi network (TGN) and may be involved in the targeting of proteins from the trans-Golgi network (TGN) to the endosomal-lysosomal system. It is also involved in protein sorting to the basolateral membrane in epithelial cells and the proper asymmetric localization of somatodendritic proteins in neurons. AP-4 is involved in the recognition and binding of tyrosine-based sorting signals found in the cytoplasmic part of cargos, but may also recognize other types of sorting signal.</text>
</comment>
<dbReference type="OMA" id="GHVVETN"/>
<keyword evidence="11" id="KW-1185">Reference proteome</keyword>
<evidence type="ECO:0000256" key="3">
    <source>
        <dbReference type="ARBA" id="ARBA00022448"/>
    </source>
</evidence>
<proteinExistence type="inferred from homology"/>
<accession>A0A3Q3XPE9</accession>
<dbReference type="Gene3D" id="3.30.450.60">
    <property type="match status" value="1"/>
</dbReference>
<feature type="domain" description="AP complex mu/sigma subunit" evidence="9">
    <location>
        <begin position="1"/>
        <end position="140"/>
    </location>
</feature>
<evidence type="ECO:0000313" key="10">
    <source>
        <dbReference type="Ensembl" id="ENSMMOP00000026731.1"/>
    </source>
</evidence>
<reference evidence="10" key="2">
    <citation type="submission" date="2025-09" db="UniProtKB">
        <authorList>
            <consortium name="Ensembl"/>
        </authorList>
    </citation>
    <scope>IDENTIFICATION</scope>
</reference>
<evidence type="ECO:0000256" key="4">
    <source>
        <dbReference type="ARBA" id="ARBA00022927"/>
    </source>
</evidence>
<organism evidence="10 11">
    <name type="scientific">Mola mola</name>
    <name type="common">Ocean sunfish</name>
    <name type="synonym">Tetraodon mola</name>
    <dbReference type="NCBI Taxonomy" id="94237"/>
    <lineage>
        <taxon>Eukaryota</taxon>
        <taxon>Metazoa</taxon>
        <taxon>Chordata</taxon>
        <taxon>Craniata</taxon>
        <taxon>Vertebrata</taxon>
        <taxon>Euteleostomi</taxon>
        <taxon>Actinopterygii</taxon>
        <taxon>Neopterygii</taxon>
        <taxon>Teleostei</taxon>
        <taxon>Neoteleostei</taxon>
        <taxon>Acanthomorphata</taxon>
        <taxon>Eupercaria</taxon>
        <taxon>Tetraodontiformes</taxon>
        <taxon>Molidae</taxon>
        <taxon>Mola</taxon>
    </lineage>
</organism>
<dbReference type="GO" id="GO:0005737">
    <property type="term" value="C:cytoplasm"/>
    <property type="evidence" value="ECO:0007669"/>
    <property type="project" value="UniProtKB-ARBA"/>
</dbReference>
<protein>
    <recommendedName>
        <fullName evidence="8">AP complex subunit sigma</fullName>
    </recommendedName>
</protein>
<comment type="subunit">
    <text evidence="7">Adaptor protein complex 4 (AP-4) is a heterotetramer composed of two large adaptins (epsilon-type subunit AP4E1 and beta-type subunit AP4B1), a medium adaptin (mu-type subunit AP4M1) and a small adaptin (sigma-type AP4S1).</text>
</comment>